<evidence type="ECO:0000313" key="1">
    <source>
        <dbReference type="EnsemblPlants" id="AVESA.00010b.r2.4AG0599350.1.CDS.1"/>
    </source>
</evidence>
<sequence length="356" mass="39242">MARRNTAYARRTETLRKKALELSRLCGVPVTLVCAPAGAGDGAGTRVVWESEAGVLDRYRGDVPAVTRARHTHRSYLEAELGKEKAKLARVRPAALPDWDAAFNDMALDEAREVLQTVDAALRAARVRMAALGLPAPAEGQAALKLALAPGDGDASSDEPQQLGPENMDYACFQMQMVPCQGGDDDGGMLEQPFWDEGFPMQPRYGLERVGGNCDVRAIEDETQAPAGYGDNADCSWPDLTMYYPEFVDATPAPEHYSSHAVAGGDYTLPLDYPMGTDQSFTNLDNSYTLQWQAKEFQCSDTNCNMDENYTYLDNSYAPHWQAEEFQRCDAGAGHYQHQCSDPETPRSNQVSHYLY</sequence>
<dbReference type="EnsemblPlants" id="AVESA.00010b.r2.4AG0599350.1">
    <property type="protein sequence ID" value="AVESA.00010b.r2.4AG0599350.1.CDS.1"/>
    <property type="gene ID" value="AVESA.00010b.r2.4AG0599350"/>
</dbReference>
<organism evidence="1 2">
    <name type="scientific">Avena sativa</name>
    <name type="common">Oat</name>
    <dbReference type="NCBI Taxonomy" id="4498"/>
    <lineage>
        <taxon>Eukaryota</taxon>
        <taxon>Viridiplantae</taxon>
        <taxon>Streptophyta</taxon>
        <taxon>Embryophyta</taxon>
        <taxon>Tracheophyta</taxon>
        <taxon>Spermatophyta</taxon>
        <taxon>Magnoliopsida</taxon>
        <taxon>Liliopsida</taxon>
        <taxon>Poales</taxon>
        <taxon>Poaceae</taxon>
        <taxon>BOP clade</taxon>
        <taxon>Pooideae</taxon>
        <taxon>Poodae</taxon>
        <taxon>Poeae</taxon>
        <taxon>Poeae Chloroplast Group 1 (Aveneae type)</taxon>
        <taxon>Aveninae</taxon>
        <taxon>Avena</taxon>
    </lineage>
</organism>
<reference evidence="1" key="2">
    <citation type="submission" date="2025-09" db="UniProtKB">
        <authorList>
            <consortium name="EnsemblPlants"/>
        </authorList>
    </citation>
    <scope>IDENTIFICATION</scope>
</reference>
<evidence type="ECO:0000313" key="2">
    <source>
        <dbReference type="Proteomes" id="UP001732700"/>
    </source>
</evidence>
<dbReference type="Proteomes" id="UP001732700">
    <property type="component" value="Chromosome 4A"/>
</dbReference>
<keyword evidence="2" id="KW-1185">Reference proteome</keyword>
<proteinExistence type="predicted"/>
<protein>
    <submittedName>
        <fullName evidence="1">Uncharacterized protein</fullName>
    </submittedName>
</protein>
<name>A0ACD5WA77_AVESA</name>
<reference evidence="1" key="1">
    <citation type="submission" date="2021-05" db="EMBL/GenBank/DDBJ databases">
        <authorList>
            <person name="Scholz U."/>
            <person name="Mascher M."/>
            <person name="Fiebig A."/>
        </authorList>
    </citation>
    <scope>NUCLEOTIDE SEQUENCE [LARGE SCALE GENOMIC DNA]</scope>
</reference>
<accession>A0ACD5WA77</accession>